<dbReference type="PROSITE" id="PS00122">
    <property type="entry name" value="CARBOXYLESTERASE_B_1"/>
    <property type="match status" value="1"/>
</dbReference>
<proteinExistence type="inferred from homology"/>
<dbReference type="Pfam" id="PF00135">
    <property type="entry name" value="COesterase"/>
    <property type="match status" value="1"/>
</dbReference>
<dbReference type="InterPro" id="IPR029058">
    <property type="entry name" value="AB_hydrolase_fold"/>
</dbReference>
<dbReference type="Proteomes" id="UP000004931">
    <property type="component" value="Unassembled WGS sequence"/>
</dbReference>
<accession>A0YG00</accession>
<protein>
    <recommendedName>
        <fullName evidence="3">Carboxylic ester hydrolase</fullName>
        <ecNumber evidence="3">3.1.1.-</ecNumber>
    </recommendedName>
</protein>
<dbReference type="STRING" id="247633.GP2143_01865"/>
<feature type="chain" id="PRO_5005120923" description="Carboxylic ester hydrolase" evidence="3">
    <location>
        <begin position="30"/>
        <end position="548"/>
    </location>
</feature>
<keyword evidence="3" id="KW-0732">Signal</keyword>
<gene>
    <name evidence="5" type="ORF">GP2143_01865</name>
</gene>
<dbReference type="Gene3D" id="3.40.50.1820">
    <property type="entry name" value="alpha/beta hydrolase"/>
    <property type="match status" value="1"/>
</dbReference>
<dbReference type="SUPFAM" id="SSF53474">
    <property type="entry name" value="alpha/beta-Hydrolases"/>
    <property type="match status" value="1"/>
</dbReference>
<reference evidence="5 6" key="1">
    <citation type="journal article" date="2010" name="J. Bacteriol.">
        <title>Genome sequence of the oligotrophic marine Gammaproteobacterium HTCC2143, isolated from the Oregon Coast.</title>
        <authorList>
            <person name="Oh H.M."/>
            <person name="Kang I."/>
            <person name="Ferriera S."/>
            <person name="Giovannoni S.J."/>
            <person name="Cho J.C."/>
        </authorList>
    </citation>
    <scope>NUCLEOTIDE SEQUENCE [LARGE SCALE GENOMIC DNA]</scope>
    <source>
        <strain evidence="5 6">HTCC2143</strain>
    </source>
</reference>
<comment type="similarity">
    <text evidence="1 3">Belongs to the type-B carboxylesterase/lipase family.</text>
</comment>
<evidence type="ECO:0000256" key="3">
    <source>
        <dbReference type="RuleBase" id="RU361235"/>
    </source>
</evidence>
<dbReference type="InterPro" id="IPR019826">
    <property type="entry name" value="Carboxylesterase_B_AS"/>
</dbReference>
<name>A0YG00_9GAMM</name>
<evidence type="ECO:0000313" key="6">
    <source>
        <dbReference type="Proteomes" id="UP000004931"/>
    </source>
</evidence>
<dbReference type="EC" id="3.1.1.-" evidence="3"/>
<feature type="domain" description="Carboxylesterase type B" evidence="4">
    <location>
        <begin position="41"/>
        <end position="526"/>
    </location>
</feature>
<dbReference type="PANTHER" id="PTHR11559">
    <property type="entry name" value="CARBOXYLESTERASE"/>
    <property type="match status" value="1"/>
</dbReference>
<keyword evidence="6" id="KW-1185">Reference proteome</keyword>
<evidence type="ECO:0000256" key="2">
    <source>
        <dbReference type="ARBA" id="ARBA00022801"/>
    </source>
</evidence>
<feature type="signal peptide" evidence="3">
    <location>
        <begin position="1"/>
        <end position="29"/>
    </location>
</feature>
<dbReference type="GO" id="GO:0016787">
    <property type="term" value="F:hydrolase activity"/>
    <property type="evidence" value="ECO:0007669"/>
    <property type="project" value="UniProtKB-KW"/>
</dbReference>
<dbReference type="PROSITE" id="PS51257">
    <property type="entry name" value="PROKAR_LIPOPROTEIN"/>
    <property type="match status" value="1"/>
</dbReference>
<sequence length="548" mass="59735">MKYSAYKFLQLSALVITLASCMESSNKQASSMNNSNANPLSIEIAQGQLEGAWAESETGIRSFYGVPYALPPSGSLRWRPPQPPVTWQGIRSATAPGSSCWQAINVDGWVWSRGEFNRSEDCLYLNIWSAKTSVKAPVMVWFHGGSHLSGMGHDLIFNGTELAKNGVILVSINYRLGPLGFLAHPALSAESEQSSSGNYGLLDKIAALQWVQSNIAAFGGDADNVTIFGQSAGSQSVCSLMVAPLAQGLFHKAIGQSAACVRPVSEQDSNGLLRGARLVDSLAIGTDVNAMREASPQQLLDAAEASQWQNQSRIVVDGWVLPDQPDALFTDGKQAKVPLLLGSLANEGNQLFPLNNDLTEAQLVSFTTTMMGEKLAPELLALYQNELAESPGLAQREILTDQFMAYGMRRWAAHQVEAGQPTYLYFMDHSPPAFRLYMPSNPDLQLEGGPRSGGAYHSGDLAYVFGNTHKVGHDWQEADHQLSDLITQYWTNFAKFGDPNAAGLPLWPQYNTTSHSTQVLQEKPHSVDGSRRARIDLFDRRFGGQQSH</sequence>
<evidence type="ECO:0000259" key="4">
    <source>
        <dbReference type="Pfam" id="PF00135"/>
    </source>
</evidence>
<dbReference type="AlphaFoldDB" id="A0YG00"/>
<evidence type="ECO:0000313" key="5">
    <source>
        <dbReference type="EMBL" id="EAW30250.1"/>
    </source>
</evidence>
<dbReference type="InterPro" id="IPR002018">
    <property type="entry name" value="CarbesteraseB"/>
</dbReference>
<dbReference type="InterPro" id="IPR050309">
    <property type="entry name" value="Type-B_Carboxylest/Lipase"/>
</dbReference>
<dbReference type="EMBL" id="AAVT01000009">
    <property type="protein sequence ID" value="EAW30250.1"/>
    <property type="molecule type" value="Genomic_DNA"/>
</dbReference>
<evidence type="ECO:0000256" key="1">
    <source>
        <dbReference type="ARBA" id="ARBA00005964"/>
    </source>
</evidence>
<dbReference type="ESTHER" id="9gamm-a0yg00">
    <property type="family name" value="Carb_B_Bacteria"/>
</dbReference>
<keyword evidence="2 3" id="KW-0378">Hydrolase</keyword>
<dbReference type="eggNOG" id="COG2272">
    <property type="taxonomic scope" value="Bacteria"/>
</dbReference>
<comment type="caution">
    <text evidence="5">The sequence shown here is derived from an EMBL/GenBank/DDBJ whole genome shotgun (WGS) entry which is preliminary data.</text>
</comment>
<organism evidence="5 6">
    <name type="scientific">marine gamma proteobacterium HTCC2143</name>
    <dbReference type="NCBI Taxonomy" id="247633"/>
    <lineage>
        <taxon>Bacteria</taxon>
        <taxon>Pseudomonadati</taxon>
        <taxon>Pseudomonadota</taxon>
        <taxon>Gammaproteobacteria</taxon>
        <taxon>Cellvibrionales</taxon>
        <taxon>Spongiibacteraceae</taxon>
        <taxon>BD1-7 clade</taxon>
    </lineage>
</organism>